<feature type="signal peptide" evidence="2">
    <location>
        <begin position="1"/>
        <end position="22"/>
    </location>
</feature>
<dbReference type="InterPro" id="IPR021323">
    <property type="entry name" value="DUF2927"/>
</dbReference>
<evidence type="ECO:0000256" key="1">
    <source>
        <dbReference type="SAM" id="MobiDB-lite"/>
    </source>
</evidence>
<keyword evidence="2" id="KW-0732">Signal</keyword>
<evidence type="ECO:0008006" key="5">
    <source>
        <dbReference type="Google" id="ProtNLM"/>
    </source>
</evidence>
<feature type="chain" id="PRO_5047006633" description="DUF2927 domain-containing protein" evidence="2">
    <location>
        <begin position="23"/>
        <end position="315"/>
    </location>
</feature>
<proteinExistence type="predicted"/>
<dbReference type="Pfam" id="PF11150">
    <property type="entry name" value="DUF2927"/>
    <property type="match status" value="1"/>
</dbReference>
<protein>
    <recommendedName>
        <fullName evidence="5">DUF2927 domain-containing protein</fullName>
    </recommendedName>
</protein>
<dbReference type="Proteomes" id="UP000617355">
    <property type="component" value="Unassembled WGS sequence"/>
</dbReference>
<gene>
    <name evidence="3" type="ORF">GCM10011358_08670</name>
</gene>
<dbReference type="RefSeq" id="WP_188526364.1">
    <property type="nucleotide sequence ID" value="NZ_BMGI01000001.1"/>
</dbReference>
<organism evidence="3 4">
    <name type="scientific">Sinisalibacter lacisalsi</name>
    <dbReference type="NCBI Taxonomy" id="1526570"/>
    <lineage>
        <taxon>Bacteria</taxon>
        <taxon>Pseudomonadati</taxon>
        <taxon>Pseudomonadota</taxon>
        <taxon>Alphaproteobacteria</taxon>
        <taxon>Rhodobacterales</taxon>
        <taxon>Roseobacteraceae</taxon>
        <taxon>Sinisalibacter</taxon>
    </lineage>
</organism>
<reference evidence="4" key="1">
    <citation type="journal article" date="2019" name="Int. J. Syst. Evol. Microbiol.">
        <title>The Global Catalogue of Microorganisms (GCM) 10K type strain sequencing project: providing services to taxonomists for standard genome sequencing and annotation.</title>
        <authorList>
            <consortium name="The Broad Institute Genomics Platform"/>
            <consortium name="The Broad Institute Genome Sequencing Center for Infectious Disease"/>
            <person name="Wu L."/>
            <person name="Ma J."/>
        </authorList>
    </citation>
    <scope>NUCLEOTIDE SEQUENCE [LARGE SCALE GENOMIC DNA]</scope>
    <source>
        <strain evidence="4">CGMCC 1.12922</strain>
    </source>
</reference>
<feature type="region of interest" description="Disordered" evidence="1">
    <location>
        <begin position="28"/>
        <end position="48"/>
    </location>
</feature>
<dbReference type="PROSITE" id="PS51257">
    <property type="entry name" value="PROKAR_LIPOPROTEIN"/>
    <property type="match status" value="1"/>
</dbReference>
<feature type="compositionally biased region" description="Low complexity" evidence="1">
    <location>
        <begin position="39"/>
        <end position="48"/>
    </location>
</feature>
<sequence length="315" mass="34395">MRIGAALGLALMAGAVLSGCEAGDPRAAQSVAPMPRPAPAEISAPPSSTSAELADYYRRVQNGLLSQGLMRTGGGGPDAPFGTRELVRNFIKIALYEEYSEIGGRLVARESASRLHRWTKPVTLSIEFGASVPPSARTRDSNETARLVSRIANATGHRISQVPAGQGNFRVFVVNEDERRALGPTLRRIMPNISPTALNTVVNLPRTTYCLAFATDPESDGTYHQAVAVIRAEHPDLLRASCLHEEITQGMGLSNDYQLARPSIFNDDEEFAFLTRHDELLLKMLYDERLRPGMTETEARPIVERIARELMGGEV</sequence>
<comment type="caution">
    <text evidence="3">The sequence shown here is derived from an EMBL/GenBank/DDBJ whole genome shotgun (WGS) entry which is preliminary data.</text>
</comment>
<dbReference type="EMBL" id="BMGI01000001">
    <property type="protein sequence ID" value="GGD26535.1"/>
    <property type="molecule type" value="Genomic_DNA"/>
</dbReference>
<evidence type="ECO:0000313" key="3">
    <source>
        <dbReference type="EMBL" id="GGD26535.1"/>
    </source>
</evidence>
<accession>A0ABQ1QHM8</accession>
<name>A0ABQ1QHM8_9RHOB</name>
<keyword evidence="4" id="KW-1185">Reference proteome</keyword>
<evidence type="ECO:0000313" key="4">
    <source>
        <dbReference type="Proteomes" id="UP000617355"/>
    </source>
</evidence>
<evidence type="ECO:0000256" key="2">
    <source>
        <dbReference type="SAM" id="SignalP"/>
    </source>
</evidence>